<protein>
    <submittedName>
        <fullName evidence="1">Uncharacterized protein</fullName>
    </submittedName>
</protein>
<keyword evidence="2" id="KW-1185">Reference proteome</keyword>
<sequence length="108" mass="12400">MMWGRPTARTIDQDSMLELTRMYLIDGTEPFAESKALALARKHIRKHMPGIKGLVSYSSTGQGHEGTIYKADGWFPIGKTRKRREGWSSRPDRADRDLAQKVRWVRSP</sequence>
<organism evidence="1 2">
    <name type="scientific">Paenibacillus flagellatus</name>
    <dbReference type="NCBI Taxonomy" id="2211139"/>
    <lineage>
        <taxon>Bacteria</taxon>
        <taxon>Bacillati</taxon>
        <taxon>Bacillota</taxon>
        <taxon>Bacilli</taxon>
        <taxon>Bacillales</taxon>
        <taxon>Paenibacillaceae</taxon>
        <taxon>Paenibacillus</taxon>
    </lineage>
</organism>
<evidence type="ECO:0000313" key="2">
    <source>
        <dbReference type="Proteomes" id="UP000247476"/>
    </source>
</evidence>
<proteinExistence type="predicted"/>
<accession>A0A2V5L2T6</accession>
<dbReference type="EMBL" id="QJVJ01000001">
    <property type="protein sequence ID" value="PYI57046.1"/>
    <property type="molecule type" value="Genomic_DNA"/>
</dbReference>
<comment type="caution">
    <text evidence="1">The sequence shown here is derived from an EMBL/GenBank/DDBJ whole genome shotgun (WGS) entry which is preliminary data.</text>
</comment>
<dbReference type="Proteomes" id="UP000247476">
    <property type="component" value="Unassembled WGS sequence"/>
</dbReference>
<name>A0A2V5L2T6_9BACL</name>
<dbReference type="Pfam" id="PF25680">
    <property type="entry name" value="Mom"/>
    <property type="match status" value="1"/>
</dbReference>
<dbReference type="InterPro" id="IPR057895">
    <property type="entry name" value="Mom"/>
</dbReference>
<evidence type="ECO:0000313" key="1">
    <source>
        <dbReference type="EMBL" id="PYI57046.1"/>
    </source>
</evidence>
<dbReference type="AlphaFoldDB" id="A0A2V5L2T6"/>
<gene>
    <name evidence="1" type="ORF">DLM86_00940</name>
</gene>
<reference evidence="1 2" key="1">
    <citation type="submission" date="2018-05" db="EMBL/GenBank/DDBJ databases">
        <title>Paenibacillus flagellatus sp. nov., isolated from selenium mineral soil.</title>
        <authorList>
            <person name="Dai X."/>
        </authorList>
    </citation>
    <scope>NUCLEOTIDE SEQUENCE [LARGE SCALE GENOMIC DNA]</scope>
    <source>
        <strain evidence="1 2">DXL2</strain>
    </source>
</reference>